<gene>
    <name evidence="1" type="ORF">GCM10007320_50900</name>
</gene>
<evidence type="ECO:0000313" key="2">
    <source>
        <dbReference type="Proteomes" id="UP000626210"/>
    </source>
</evidence>
<reference evidence="2" key="1">
    <citation type="journal article" date="2019" name="Int. J. Syst. Evol. Microbiol.">
        <title>The Global Catalogue of Microorganisms (GCM) 10K type strain sequencing project: providing services to taxonomists for standard genome sequencing and annotation.</title>
        <authorList>
            <consortium name="The Broad Institute Genomics Platform"/>
            <consortium name="The Broad Institute Genome Sequencing Center for Infectious Disease"/>
            <person name="Wu L."/>
            <person name="Ma J."/>
        </authorList>
    </citation>
    <scope>NUCLEOTIDE SEQUENCE [LARGE SCALE GENOMIC DNA]</scope>
    <source>
        <strain evidence="2">KCTC 23314</strain>
    </source>
</reference>
<proteinExistence type="predicted"/>
<keyword evidence="2" id="KW-1185">Reference proteome</keyword>
<protein>
    <submittedName>
        <fullName evidence="1">Uncharacterized protein</fullName>
    </submittedName>
</protein>
<comment type="caution">
    <text evidence="1">The sequence shown here is derived from an EMBL/GenBank/DDBJ whole genome shotgun (WGS) entry which is preliminary data.</text>
</comment>
<dbReference type="Proteomes" id="UP000626210">
    <property type="component" value="Unassembled WGS sequence"/>
</dbReference>
<accession>A0ABQ3G894</accession>
<dbReference type="RefSeq" id="WP_189689674.1">
    <property type="nucleotide sequence ID" value="NZ_BMYK01000022.1"/>
</dbReference>
<organism evidence="1 2">
    <name type="scientific">Pseudorhodoferax aquiterrae</name>
    <dbReference type="NCBI Taxonomy" id="747304"/>
    <lineage>
        <taxon>Bacteria</taxon>
        <taxon>Pseudomonadati</taxon>
        <taxon>Pseudomonadota</taxon>
        <taxon>Betaproteobacteria</taxon>
        <taxon>Burkholderiales</taxon>
        <taxon>Comamonadaceae</taxon>
    </lineage>
</organism>
<evidence type="ECO:0000313" key="1">
    <source>
        <dbReference type="EMBL" id="GHC96704.1"/>
    </source>
</evidence>
<sequence length="112" mass="12040">MFKLDMQAIRRSADAAWLTANLANPANSAPEISQRAPKLATVAGLAISHDSGEEAAALLTAQVIAAAMRACDHHGDGEEARAQMRADIEATPHDQRADLLAYFRQAYPGREE</sequence>
<dbReference type="EMBL" id="BMYK01000022">
    <property type="protein sequence ID" value="GHC96704.1"/>
    <property type="molecule type" value="Genomic_DNA"/>
</dbReference>
<name>A0ABQ3G894_9BURK</name>